<gene>
    <name evidence="1" type="ORF">COCVIDRAFT_87372</name>
</gene>
<dbReference type="HOGENOM" id="CLU_2782676_0_0_1"/>
<proteinExistence type="predicted"/>
<dbReference type="GeneID" id="26258658"/>
<accession>W7F6L9</accession>
<protein>
    <submittedName>
        <fullName evidence="1">Uncharacterized protein</fullName>
    </submittedName>
</protein>
<reference evidence="1 2" key="1">
    <citation type="journal article" date="2013" name="PLoS Genet.">
        <title>Comparative genome structure, secondary metabolite, and effector coding capacity across Cochliobolus pathogens.</title>
        <authorList>
            <person name="Condon B.J."/>
            <person name="Leng Y."/>
            <person name="Wu D."/>
            <person name="Bushley K.E."/>
            <person name="Ohm R.A."/>
            <person name="Otillar R."/>
            <person name="Martin J."/>
            <person name="Schackwitz W."/>
            <person name="Grimwood J."/>
            <person name="MohdZainudin N."/>
            <person name="Xue C."/>
            <person name="Wang R."/>
            <person name="Manning V.A."/>
            <person name="Dhillon B."/>
            <person name="Tu Z.J."/>
            <person name="Steffenson B.J."/>
            <person name="Salamov A."/>
            <person name="Sun H."/>
            <person name="Lowry S."/>
            <person name="LaButti K."/>
            <person name="Han J."/>
            <person name="Copeland A."/>
            <person name="Lindquist E."/>
            <person name="Barry K."/>
            <person name="Schmutz J."/>
            <person name="Baker S.E."/>
            <person name="Ciuffetti L.M."/>
            <person name="Grigoriev I.V."/>
            <person name="Zhong S."/>
            <person name="Turgeon B.G."/>
        </authorList>
    </citation>
    <scope>NUCLEOTIDE SEQUENCE [LARGE SCALE GENOMIC DNA]</scope>
    <source>
        <strain evidence="1 2">FI3</strain>
    </source>
</reference>
<dbReference type="EMBL" id="KI968698">
    <property type="protein sequence ID" value="EUN31522.1"/>
    <property type="molecule type" value="Genomic_DNA"/>
</dbReference>
<evidence type="ECO:0000313" key="2">
    <source>
        <dbReference type="Proteomes" id="UP000054337"/>
    </source>
</evidence>
<dbReference type="Proteomes" id="UP000054337">
    <property type="component" value="Unassembled WGS sequence"/>
</dbReference>
<organism evidence="1 2">
    <name type="scientific">Bipolaris victoriae (strain FI3)</name>
    <name type="common">Victoria blight of oats agent</name>
    <name type="synonym">Cochliobolus victoriae</name>
    <dbReference type="NCBI Taxonomy" id="930091"/>
    <lineage>
        <taxon>Eukaryota</taxon>
        <taxon>Fungi</taxon>
        <taxon>Dikarya</taxon>
        <taxon>Ascomycota</taxon>
        <taxon>Pezizomycotina</taxon>
        <taxon>Dothideomycetes</taxon>
        <taxon>Pleosporomycetidae</taxon>
        <taxon>Pleosporales</taxon>
        <taxon>Pleosporineae</taxon>
        <taxon>Pleosporaceae</taxon>
        <taxon>Bipolaris</taxon>
    </lineage>
</organism>
<evidence type="ECO:0000313" key="1">
    <source>
        <dbReference type="EMBL" id="EUN31522.1"/>
    </source>
</evidence>
<keyword evidence="2" id="KW-1185">Reference proteome</keyword>
<sequence length="69" mass="7947">FQHVVCQAANILKRVVSYWKVALDNQRIRQRLHQCMHTAPRVCSSYSDDCLDWIATTASCGEPIPSWKN</sequence>
<dbReference type="RefSeq" id="XP_014561129.1">
    <property type="nucleotide sequence ID" value="XM_014705643.1"/>
</dbReference>
<name>W7F6L9_BIPV3</name>
<feature type="non-terminal residue" evidence="1">
    <location>
        <position position="1"/>
    </location>
</feature>
<dbReference type="AlphaFoldDB" id="W7F6L9"/>